<dbReference type="AlphaFoldDB" id="A0A182JIB1"/>
<evidence type="ECO:0000313" key="6">
    <source>
        <dbReference type="EnsemblMetazoa" id="AATE018619-PA.1"/>
    </source>
</evidence>
<evidence type="ECO:0000256" key="4">
    <source>
        <dbReference type="RuleBase" id="RU003718"/>
    </source>
</evidence>
<dbReference type="PANTHER" id="PTHR48043">
    <property type="entry name" value="EG:EG0003.4 PROTEIN-RELATED"/>
    <property type="match status" value="1"/>
</dbReference>
<organism evidence="6">
    <name type="scientific">Anopheles atroparvus</name>
    <name type="common">European mosquito</name>
    <dbReference type="NCBI Taxonomy" id="41427"/>
    <lineage>
        <taxon>Eukaryota</taxon>
        <taxon>Metazoa</taxon>
        <taxon>Ecdysozoa</taxon>
        <taxon>Arthropoda</taxon>
        <taxon>Hexapoda</taxon>
        <taxon>Insecta</taxon>
        <taxon>Pterygota</taxon>
        <taxon>Neoptera</taxon>
        <taxon>Endopterygota</taxon>
        <taxon>Diptera</taxon>
        <taxon>Nematocera</taxon>
        <taxon>Culicoidea</taxon>
        <taxon>Culicidae</taxon>
        <taxon>Anophelinae</taxon>
        <taxon>Anopheles</taxon>
    </lineage>
</organism>
<dbReference type="EC" id="2.4.1.17" evidence="5"/>
<dbReference type="PROSITE" id="PS00375">
    <property type="entry name" value="UDPGT"/>
    <property type="match status" value="1"/>
</dbReference>
<protein>
    <recommendedName>
        <fullName evidence="5">UDP-glucuronosyltransferase</fullName>
        <ecNumber evidence="5">2.4.1.17</ecNumber>
    </recommendedName>
</protein>
<dbReference type="CDD" id="cd03784">
    <property type="entry name" value="GT1_Gtf-like"/>
    <property type="match status" value="1"/>
</dbReference>
<dbReference type="SUPFAM" id="SSF53756">
    <property type="entry name" value="UDP-Glycosyltransferase/glycogen phosphorylase"/>
    <property type="match status" value="1"/>
</dbReference>
<dbReference type="VEuPathDB" id="VectorBase:AATE018619"/>
<keyword evidence="2 4" id="KW-0328">Glycosyltransferase</keyword>
<dbReference type="Pfam" id="PF00201">
    <property type="entry name" value="UDPGT"/>
    <property type="match status" value="2"/>
</dbReference>
<evidence type="ECO:0000256" key="1">
    <source>
        <dbReference type="ARBA" id="ARBA00009995"/>
    </source>
</evidence>
<dbReference type="InterPro" id="IPR002213">
    <property type="entry name" value="UDP_glucos_trans"/>
</dbReference>
<dbReference type="InterPro" id="IPR050271">
    <property type="entry name" value="UDP-glycosyltransferase"/>
</dbReference>
<evidence type="ECO:0000256" key="3">
    <source>
        <dbReference type="ARBA" id="ARBA00022679"/>
    </source>
</evidence>
<dbReference type="GO" id="GO:0015020">
    <property type="term" value="F:glucuronosyltransferase activity"/>
    <property type="evidence" value="ECO:0007669"/>
    <property type="project" value="UniProtKB-EC"/>
</dbReference>
<evidence type="ECO:0000256" key="5">
    <source>
        <dbReference type="RuleBase" id="RU362059"/>
    </source>
</evidence>
<dbReference type="GO" id="GO:0016020">
    <property type="term" value="C:membrane"/>
    <property type="evidence" value="ECO:0007669"/>
    <property type="project" value="UniProtKB-SubCell"/>
</dbReference>
<name>A0A182JIB1_ANOAO</name>
<proteinExistence type="inferred from homology"/>
<accession>A0A182JIB1</accession>
<keyword evidence="3 4" id="KW-0808">Transferase</keyword>
<comment type="similarity">
    <text evidence="1 4">Belongs to the UDP-glycosyltransferase family.</text>
</comment>
<reference evidence="6" key="1">
    <citation type="submission" date="2022-08" db="UniProtKB">
        <authorList>
            <consortium name="EnsemblMetazoa"/>
        </authorList>
    </citation>
    <scope>IDENTIFICATION</scope>
    <source>
        <strain evidence="6">EBRO</strain>
    </source>
</reference>
<comment type="subcellular location">
    <subcellularLocation>
        <location evidence="5">Membrane</location>
        <topology evidence="5">Single-pass membrane protein</topology>
    </subcellularLocation>
</comment>
<evidence type="ECO:0000256" key="2">
    <source>
        <dbReference type="ARBA" id="ARBA00022676"/>
    </source>
</evidence>
<dbReference type="EnsemblMetazoa" id="AATE018619-RA">
    <property type="protein sequence ID" value="AATE018619-PA.1"/>
    <property type="gene ID" value="AATE018619"/>
</dbReference>
<dbReference type="PANTHER" id="PTHR48043:SF159">
    <property type="entry name" value="EG:EG0003.4 PROTEIN-RELATED"/>
    <property type="match status" value="1"/>
</dbReference>
<comment type="catalytic activity">
    <reaction evidence="5">
        <text>glucuronate acceptor + UDP-alpha-D-glucuronate = acceptor beta-D-glucuronoside + UDP + H(+)</text>
        <dbReference type="Rhea" id="RHEA:21032"/>
        <dbReference type="ChEBI" id="CHEBI:15378"/>
        <dbReference type="ChEBI" id="CHEBI:58052"/>
        <dbReference type="ChEBI" id="CHEBI:58223"/>
        <dbReference type="ChEBI" id="CHEBI:132367"/>
        <dbReference type="ChEBI" id="CHEBI:132368"/>
        <dbReference type="EC" id="2.4.1.17"/>
    </reaction>
</comment>
<dbReference type="FunFam" id="3.40.50.2000:FF:000021">
    <property type="entry name" value="UDP-glucuronosyltransferase"/>
    <property type="match status" value="1"/>
</dbReference>
<dbReference type="Gene3D" id="3.40.50.2000">
    <property type="entry name" value="Glycogen Phosphorylase B"/>
    <property type="match status" value="1"/>
</dbReference>
<sequence>MAKEGPIPLLRLMHGLGLHMCEAAIKSEGLRFLLNYPKDFKFDLFVNDFMVGPCLPAIIMHRFKDVPYIPATSYNAPSTGAPVLGSFAYSGLVPNHVYDVPEEMNFVQRVKNLYYDVFEMITHETNMHPEADRILRTLYPSAPSTYTFYKNVRVSFINANPIIQYKEPMMPNMIPRLPQYQFLWKFESDESKLPMAVPKNVYIRAWMPQNDLLAHPNIKLFITHSGLLSTQEAIWHGVPVIGFPLFADQFRNINYCVAAGIAKRLRIQNFKANDLIDAIKEILGEDNVALRNVW</sequence>
<dbReference type="InterPro" id="IPR035595">
    <property type="entry name" value="UDP_glycos_trans_CS"/>
</dbReference>